<evidence type="ECO:0000259" key="1">
    <source>
        <dbReference type="Pfam" id="PF09327"/>
    </source>
</evidence>
<dbReference type="PANTHER" id="PTHR36251">
    <property type="entry name" value="FELS-1 PROPHAGE HOST SPECIFICITY PROTEIN-RELATED"/>
    <property type="match status" value="1"/>
</dbReference>
<feature type="domain" description="Tip attachment protein J central straight fiber" evidence="1">
    <location>
        <begin position="166"/>
        <end position="299"/>
    </location>
</feature>
<evidence type="ECO:0000259" key="2">
    <source>
        <dbReference type="Pfam" id="PF24489"/>
    </source>
</evidence>
<dbReference type="BioCyc" id="SGLO343509:SGP1_RS11025-MONOMER"/>
<protein>
    <submittedName>
        <fullName evidence="3">Uncharacterized protein</fullName>
    </submittedName>
</protein>
<dbReference type="RefSeq" id="WP_041866912.1">
    <property type="nucleotide sequence ID" value="NC_007712.1"/>
</dbReference>
<sequence length="320" mass="34778">MTGGKTVLRPQYEFWFSQKAIADIDAVTRQVQYLGTGPLWVVQGPHIKPNRTFYFYVRSVNVVGKSAFVEASGLPQDDAAGILEVIKDDIVTSEAWDALSGQVNSNTSGIIETALANNADMQRWRKENGERKAEILEVRTTLVDETQAFAEKLEHVSVKLGENEAAIKTKATTVFKQNGDGKAIHSVEAGIIHDGQYDSAGIAIGAEVKDGQVKTQVLFEADRLALLNRANGQVTVPFVVQNGQVFMNKAFINYAGMTLAKVGSWYSANYVPGQSGTIMRNDGSFELNGRQQGGRMAINSDSISVYDGGGNLKVRLGKLN</sequence>
<dbReference type="InterPro" id="IPR053171">
    <property type="entry name" value="Viral_Tip_Attach_Protein"/>
</dbReference>
<dbReference type="Pfam" id="PF24489">
    <property type="entry name" value="Ig_J_second"/>
    <property type="match status" value="1"/>
</dbReference>
<gene>
    <name evidence="3" type="ORF">SGGMMB4_02800</name>
</gene>
<feature type="domain" description="Tip attachment protein J second Ig-like" evidence="2">
    <location>
        <begin position="9"/>
        <end position="87"/>
    </location>
</feature>
<dbReference type="OrthoDB" id="109844at2"/>
<evidence type="ECO:0000313" key="4">
    <source>
        <dbReference type="Proteomes" id="UP000245838"/>
    </source>
</evidence>
<dbReference type="InterPro" id="IPR015406">
    <property type="entry name" value="GpJ_CSF"/>
</dbReference>
<organism evidence="3 4">
    <name type="scientific">Sodalis glossinidius (strain morsitans)</name>
    <dbReference type="NCBI Taxonomy" id="343509"/>
    <lineage>
        <taxon>Bacteria</taxon>
        <taxon>Pseudomonadati</taxon>
        <taxon>Pseudomonadota</taxon>
        <taxon>Gammaproteobacteria</taxon>
        <taxon>Enterobacterales</taxon>
        <taxon>Bruguierivoracaceae</taxon>
        <taxon>Sodalis</taxon>
    </lineage>
</organism>
<dbReference type="Proteomes" id="UP000245838">
    <property type="component" value="Chromosome sggmmb4_Chromosome"/>
</dbReference>
<dbReference type="Pfam" id="PF09327">
    <property type="entry name" value="Phage_Tail_Tip"/>
    <property type="match status" value="1"/>
</dbReference>
<reference evidence="3 4" key="1">
    <citation type="submission" date="2015-05" db="EMBL/GenBank/DDBJ databases">
        <authorList>
            <person name="Goodhead I."/>
        </authorList>
    </citation>
    <scope>NUCLEOTIDE SEQUENCE [LARGE SCALE GENOMIC DNA]</scope>
    <source>
        <strain evidence="4">morsitans</strain>
    </source>
</reference>
<dbReference type="PANTHER" id="PTHR36251:SF2">
    <property type="entry name" value="GIFSY-2 PROPHAGE HOST SPECIFICITY PROTEIN J, PHAGE LAMBDA"/>
    <property type="match status" value="1"/>
</dbReference>
<accession>A0A193QJ68</accession>
<dbReference type="InterPro" id="IPR057587">
    <property type="entry name" value="GpJ_Ig_second"/>
</dbReference>
<dbReference type="EMBL" id="LN854557">
    <property type="protein sequence ID" value="CRL45222.1"/>
    <property type="molecule type" value="Genomic_DNA"/>
</dbReference>
<dbReference type="AlphaFoldDB" id="A0A193QJ68"/>
<name>A0A193QJ68_SODGM</name>
<proteinExistence type="predicted"/>
<evidence type="ECO:0000313" key="3">
    <source>
        <dbReference type="EMBL" id="CRL45222.1"/>
    </source>
</evidence>